<feature type="region of interest" description="Disordered" evidence="2">
    <location>
        <begin position="127"/>
        <end position="176"/>
    </location>
</feature>
<sequence length="176" mass="19972">MNKLNIKEANEHLKQLHRRVIELENQVHMHALHSQELEKTNAELRARLEAAELSRQRELEAKDAQNAELVSRLGEGEARVDVLLRAAEERDRLVEDLEVKARLFYEVVEHRAALGRIVEVLDEIHKQKRASEKASPASPAKLNGERLDESNRTSPADSNGTQSPPYLESPHVNSIT</sequence>
<dbReference type="AlphaFoldDB" id="A0AA35S7E9"/>
<organism evidence="3 4">
    <name type="scientific">Geodia barretti</name>
    <name type="common">Barrett's horny sponge</name>
    <dbReference type="NCBI Taxonomy" id="519541"/>
    <lineage>
        <taxon>Eukaryota</taxon>
        <taxon>Metazoa</taxon>
        <taxon>Porifera</taxon>
        <taxon>Demospongiae</taxon>
        <taxon>Heteroscleromorpha</taxon>
        <taxon>Tetractinellida</taxon>
        <taxon>Astrophorina</taxon>
        <taxon>Geodiidae</taxon>
        <taxon>Geodia</taxon>
    </lineage>
</organism>
<evidence type="ECO:0000313" key="3">
    <source>
        <dbReference type="EMBL" id="CAI8023902.1"/>
    </source>
</evidence>
<feature type="compositionally biased region" description="Polar residues" evidence="2">
    <location>
        <begin position="152"/>
        <end position="164"/>
    </location>
</feature>
<evidence type="ECO:0000256" key="1">
    <source>
        <dbReference type="SAM" id="Coils"/>
    </source>
</evidence>
<dbReference type="Proteomes" id="UP001174909">
    <property type="component" value="Unassembled WGS sequence"/>
</dbReference>
<name>A0AA35S7E9_GEOBA</name>
<keyword evidence="1" id="KW-0175">Coiled coil</keyword>
<feature type="coiled-coil region" evidence="1">
    <location>
        <begin position="6"/>
        <end position="61"/>
    </location>
</feature>
<proteinExistence type="predicted"/>
<protein>
    <submittedName>
        <fullName evidence="3">Vimentin-type intermediate filament-associated coiled-coil protein</fullName>
    </submittedName>
</protein>
<comment type="caution">
    <text evidence="3">The sequence shown here is derived from an EMBL/GenBank/DDBJ whole genome shotgun (WGS) entry which is preliminary data.</text>
</comment>
<accession>A0AA35S7E9</accession>
<gene>
    <name evidence="3" type="ORF">GBAR_LOCUS13942</name>
</gene>
<evidence type="ECO:0000313" key="4">
    <source>
        <dbReference type="Proteomes" id="UP001174909"/>
    </source>
</evidence>
<evidence type="ECO:0000256" key="2">
    <source>
        <dbReference type="SAM" id="MobiDB-lite"/>
    </source>
</evidence>
<dbReference type="EMBL" id="CASHTH010002042">
    <property type="protein sequence ID" value="CAI8023902.1"/>
    <property type="molecule type" value="Genomic_DNA"/>
</dbReference>
<reference evidence="3" key="1">
    <citation type="submission" date="2023-03" db="EMBL/GenBank/DDBJ databases">
        <authorList>
            <person name="Steffen K."/>
            <person name="Cardenas P."/>
        </authorList>
    </citation>
    <scope>NUCLEOTIDE SEQUENCE</scope>
</reference>
<keyword evidence="4" id="KW-1185">Reference proteome</keyword>